<gene>
    <name evidence="9" type="ORF">BOKJ2_LOCUS1183</name>
</gene>
<dbReference type="OrthoDB" id="1933281at2759"/>
<dbReference type="FunFam" id="3.30.40.10:FF:000143">
    <property type="entry name" value="Regulator of gluconeogenesis Rmd5"/>
    <property type="match status" value="1"/>
</dbReference>
<protein>
    <submittedName>
        <fullName evidence="9">Uncharacterized protein</fullName>
    </submittedName>
</protein>
<dbReference type="InterPro" id="IPR024964">
    <property type="entry name" value="CTLH/CRA"/>
</dbReference>
<dbReference type="InterPro" id="IPR037683">
    <property type="entry name" value="Rmd5_dRing"/>
</dbReference>
<dbReference type="EMBL" id="CAJFCW020000001">
    <property type="protein sequence ID" value="CAG9082019.1"/>
    <property type="molecule type" value="Genomic_DNA"/>
</dbReference>
<accession>A0A811JTD1</accession>
<dbReference type="EMBL" id="CAJFDH010000001">
    <property type="protein sequence ID" value="CAD5206499.1"/>
    <property type="molecule type" value="Genomic_DNA"/>
</dbReference>
<dbReference type="GO" id="GO:0005737">
    <property type="term" value="C:cytoplasm"/>
    <property type="evidence" value="ECO:0007669"/>
    <property type="project" value="UniProtKB-SubCell"/>
</dbReference>
<comment type="caution">
    <text evidence="9">The sequence shown here is derived from an EMBL/GenBank/DDBJ whole genome shotgun (WGS) entry which is preliminary data.</text>
</comment>
<evidence type="ECO:0000259" key="7">
    <source>
        <dbReference type="PROSITE" id="PS50897"/>
    </source>
</evidence>
<dbReference type="GO" id="GO:0005634">
    <property type="term" value="C:nucleus"/>
    <property type="evidence" value="ECO:0007669"/>
    <property type="project" value="TreeGrafter"/>
</dbReference>
<keyword evidence="4 6" id="KW-0863">Zinc-finger</keyword>
<dbReference type="PROSITE" id="PS50897">
    <property type="entry name" value="CTLH"/>
    <property type="match status" value="1"/>
</dbReference>
<dbReference type="GO" id="GO:0043161">
    <property type="term" value="P:proteasome-mediated ubiquitin-dependent protein catabolic process"/>
    <property type="evidence" value="ECO:0007669"/>
    <property type="project" value="InterPro"/>
</dbReference>
<evidence type="ECO:0000259" key="8">
    <source>
        <dbReference type="PROSITE" id="PS51867"/>
    </source>
</evidence>
<keyword evidence="3" id="KW-0479">Metal-binding</keyword>
<dbReference type="CDD" id="cd16652">
    <property type="entry name" value="dRING_Rmd5p-like"/>
    <property type="match status" value="1"/>
</dbReference>
<feature type="zinc finger region" description="RING-Gid-type" evidence="6">
    <location>
        <begin position="308"/>
        <end position="352"/>
    </location>
</feature>
<evidence type="ECO:0000256" key="6">
    <source>
        <dbReference type="PROSITE-ProRule" id="PRU01215"/>
    </source>
</evidence>
<evidence type="ECO:0000256" key="3">
    <source>
        <dbReference type="ARBA" id="ARBA00022723"/>
    </source>
</evidence>
<keyword evidence="5" id="KW-0862">Zinc</keyword>
<dbReference type="InterPro" id="IPR045098">
    <property type="entry name" value="Fyv10_fam"/>
</dbReference>
<dbReference type="InterPro" id="IPR006595">
    <property type="entry name" value="CTLH_C"/>
</dbReference>
<keyword evidence="10" id="KW-1185">Reference proteome</keyword>
<keyword evidence="2" id="KW-0963">Cytoplasm</keyword>
<dbReference type="PANTHER" id="PTHR12170:SF3">
    <property type="entry name" value="GH10162P"/>
    <property type="match status" value="1"/>
</dbReference>
<dbReference type="SUPFAM" id="SSF57850">
    <property type="entry name" value="RING/U-box"/>
    <property type="match status" value="1"/>
</dbReference>
<dbReference type="AlphaFoldDB" id="A0A811JTD1"/>
<dbReference type="Proteomes" id="UP000614601">
    <property type="component" value="Unassembled WGS sequence"/>
</dbReference>
<evidence type="ECO:0000256" key="4">
    <source>
        <dbReference type="ARBA" id="ARBA00022771"/>
    </source>
</evidence>
<dbReference type="GO" id="GO:0034657">
    <property type="term" value="C:GID complex"/>
    <property type="evidence" value="ECO:0007669"/>
    <property type="project" value="TreeGrafter"/>
</dbReference>
<proteinExistence type="predicted"/>
<dbReference type="GO" id="GO:0008270">
    <property type="term" value="F:zinc ion binding"/>
    <property type="evidence" value="ECO:0007669"/>
    <property type="project" value="UniProtKB-KW"/>
</dbReference>
<sequence>MGAGMKDFRMRWQPLIQKQLARMESLEHELLNDSDTGKLSVTGQYLLDAEVKKLMKLFEEMSSNHKQIHGSISKCGRELDKNFQIELNNLIKNQKDFETDPETFQKVNCLIFEHLLSLGRIDVANTFAKESEQQLEVPKHCDIKLFENVMVPFKERNFLPAIEWIKVNAPYKNDLLFKLHRQVVLNLLEEGKKSSALAYCKNIQGFANEFSNEISTLMFVVVHYPNVDRYKNLFLNGVWLELEDELSQVLCQHSGTILSKLIDVGANAIPKLLELRKFIARRTSNGWLTDELPTEVSITEHVHSTFTCPILKVQTTDDNPPIRLRCGHVISQEAMSKLLHSSRSQKLKCPYCPEECTESETKRLFF</sequence>
<dbReference type="PROSITE" id="PS50896">
    <property type="entry name" value="LISH"/>
    <property type="match status" value="1"/>
</dbReference>
<evidence type="ECO:0000256" key="1">
    <source>
        <dbReference type="ARBA" id="ARBA00004496"/>
    </source>
</evidence>
<reference evidence="9" key="1">
    <citation type="submission" date="2020-09" db="EMBL/GenBank/DDBJ databases">
        <authorList>
            <person name="Kikuchi T."/>
        </authorList>
    </citation>
    <scope>NUCLEOTIDE SEQUENCE</scope>
    <source>
        <strain evidence="9">SH1</strain>
    </source>
</reference>
<feature type="domain" description="RING-Gid-type" evidence="8">
    <location>
        <begin position="308"/>
        <end position="352"/>
    </location>
</feature>
<dbReference type="InterPro" id="IPR044063">
    <property type="entry name" value="ZF_RING_GID"/>
</dbReference>
<dbReference type="InterPro" id="IPR013083">
    <property type="entry name" value="Znf_RING/FYVE/PHD"/>
</dbReference>
<comment type="subcellular location">
    <subcellularLocation>
        <location evidence="1">Cytoplasm</location>
    </subcellularLocation>
</comment>
<dbReference type="InterPro" id="IPR006594">
    <property type="entry name" value="LisH"/>
</dbReference>
<evidence type="ECO:0000256" key="5">
    <source>
        <dbReference type="ARBA" id="ARBA00022833"/>
    </source>
</evidence>
<name>A0A811JTD1_9BILA</name>
<dbReference type="PANTHER" id="PTHR12170">
    <property type="entry name" value="MACROPHAGE ERYTHROBLAST ATTACHER-RELATED"/>
    <property type="match status" value="1"/>
</dbReference>
<dbReference type="PROSITE" id="PS51867">
    <property type="entry name" value="ZF_RING_GID"/>
    <property type="match status" value="1"/>
</dbReference>
<dbReference type="Pfam" id="PF10607">
    <property type="entry name" value="CTLH"/>
    <property type="match status" value="1"/>
</dbReference>
<organism evidence="9 10">
    <name type="scientific">Bursaphelenchus okinawaensis</name>
    <dbReference type="NCBI Taxonomy" id="465554"/>
    <lineage>
        <taxon>Eukaryota</taxon>
        <taxon>Metazoa</taxon>
        <taxon>Ecdysozoa</taxon>
        <taxon>Nematoda</taxon>
        <taxon>Chromadorea</taxon>
        <taxon>Rhabditida</taxon>
        <taxon>Tylenchina</taxon>
        <taxon>Tylenchomorpha</taxon>
        <taxon>Aphelenchoidea</taxon>
        <taxon>Aphelenchoididae</taxon>
        <taxon>Bursaphelenchus</taxon>
    </lineage>
</organism>
<evidence type="ECO:0000313" key="10">
    <source>
        <dbReference type="Proteomes" id="UP000614601"/>
    </source>
</evidence>
<evidence type="ECO:0000313" key="9">
    <source>
        <dbReference type="EMBL" id="CAD5206499.1"/>
    </source>
</evidence>
<dbReference type="Gene3D" id="3.30.40.10">
    <property type="entry name" value="Zinc/RING finger domain, C3HC4 (zinc finger)"/>
    <property type="match status" value="1"/>
</dbReference>
<dbReference type="GO" id="GO:0061630">
    <property type="term" value="F:ubiquitin protein ligase activity"/>
    <property type="evidence" value="ECO:0007669"/>
    <property type="project" value="InterPro"/>
</dbReference>
<dbReference type="Proteomes" id="UP000783686">
    <property type="component" value="Unassembled WGS sequence"/>
</dbReference>
<evidence type="ECO:0000256" key="2">
    <source>
        <dbReference type="ARBA" id="ARBA00022490"/>
    </source>
</evidence>
<feature type="domain" description="CTLH" evidence="7">
    <location>
        <begin position="154"/>
        <end position="195"/>
    </location>
</feature>